<accession>A0ABD5Z2S4</accession>
<evidence type="ECO:0000313" key="1">
    <source>
        <dbReference type="EMBL" id="MFC7199501.1"/>
    </source>
</evidence>
<comment type="caution">
    <text evidence="1">The sequence shown here is derived from an EMBL/GenBank/DDBJ whole genome shotgun (WGS) entry which is preliminary data.</text>
</comment>
<dbReference type="Proteomes" id="UP001596447">
    <property type="component" value="Unassembled WGS sequence"/>
</dbReference>
<keyword evidence="2" id="KW-1185">Reference proteome</keyword>
<protein>
    <submittedName>
        <fullName evidence="1">Uncharacterized protein</fullName>
    </submittedName>
</protein>
<dbReference type="RefSeq" id="WP_279529431.1">
    <property type="nucleotide sequence ID" value="NZ_CP122312.1"/>
</dbReference>
<evidence type="ECO:0000313" key="2">
    <source>
        <dbReference type="Proteomes" id="UP001596447"/>
    </source>
</evidence>
<dbReference type="AlphaFoldDB" id="A0ABD5Z2S4"/>
<sequence length="121" mass="12955">MVQEITVLVVPPGYEGNDVGDSRVDEVEVDPETDVAYLDTRIVPEESSTAVDRALVTDARKQVIADSIAAYKEETNKDAPDTQIQLAALEQAVSFMWDVVSGEDVGSAGDHEAAQTDDTSA</sequence>
<dbReference type="EMBL" id="JBHTAR010000011">
    <property type="protein sequence ID" value="MFC7199501.1"/>
    <property type="molecule type" value="Genomic_DNA"/>
</dbReference>
<organism evidence="1 2">
    <name type="scientific">Halospeciosus flavus</name>
    <dbReference type="NCBI Taxonomy" id="3032283"/>
    <lineage>
        <taxon>Archaea</taxon>
        <taxon>Methanobacteriati</taxon>
        <taxon>Methanobacteriota</taxon>
        <taxon>Stenosarchaea group</taxon>
        <taxon>Halobacteria</taxon>
        <taxon>Halobacteriales</taxon>
        <taxon>Halobacteriaceae</taxon>
        <taxon>Halospeciosus</taxon>
    </lineage>
</organism>
<proteinExistence type="predicted"/>
<name>A0ABD5Z2S4_9EURY</name>
<gene>
    <name evidence="1" type="ORF">ACFQJ9_08765</name>
</gene>
<reference evidence="1 2" key="1">
    <citation type="journal article" date="2019" name="Int. J. Syst. Evol. Microbiol.">
        <title>The Global Catalogue of Microorganisms (GCM) 10K type strain sequencing project: providing services to taxonomists for standard genome sequencing and annotation.</title>
        <authorList>
            <consortium name="The Broad Institute Genomics Platform"/>
            <consortium name="The Broad Institute Genome Sequencing Center for Infectious Disease"/>
            <person name="Wu L."/>
            <person name="Ma J."/>
        </authorList>
    </citation>
    <scope>NUCLEOTIDE SEQUENCE [LARGE SCALE GENOMIC DNA]</scope>
    <source>
        <strain evidence="1 2">XZGYJ-43</strain>
    </source>
</reference>